<reference evidence="7" key="1">
    <citation type="submission" date="2022-07" db="EMBL/GenBank/DDBJ databases">
        <authorList>
            <person name="Macas J."/>
            <person name="Novak P."/>
            <person name="Neumann P."/>
        </authorList>
    </citation>
    <scope>NUCLEOTIDE SEQUENCE</scope>
</reference>
<evidence type="ECO:0000256" key="4">
    <source>
        <dbReference type="ARBA" id="ARBA00005254"/>
    </source>
</evidence>
<dbReference type="Gene3D" id="3.90.226.10">
    <property type="entry name" value="2-enoyl-CoA Hydratase, Chain A, domain 1"/>
    <property type="match status" value="1"/>
</dbReference>
<organism evidence="7 8">
    <name type="scientific">Cuscuta europaea</name>
    <name type="common">European dodder</name>
    <dbReference type="NCBI Taxonomy" id="41803"/>
    <lineage>
        <taxon>Eukaryota</taxon>
        <taxon>Viridiplantae</taxon>
        <taxon>Streptophyta</taxon>
        <taxon>Embryophyta</taxon>
        <taxon>Tracheophyta</taxon>
        <taxon>Spermatophyta</taxon>
        <taxon>Magnoliopsida</taxon>
        <taxon>eudicotyledons</taxon>
        <taxon>Gunneridae</taxon>
        <taxon>Pentapetalae</taxon>
        <taxon>asterids</taxon>
        <taxon>lamiids</taxon>
        <taxon>Solanales</taxon>
        <taxon>Convolvulaceae</taxon>
        <taxon>Cuscuteae</taxon>
        <taxon>Cuscuta</taxon>
        <taxon>Cuscuta subgen. Cuscuta</taxon>
    </lineage>
</organism>
<evidence type="ECO:0000256" key="1">
    <source>
        <dbReference type="ARBA" id="ARBA00000452"/>
    </source>
</evidence>
<dbReference type="EMBL" id="CAMAPE010000060">
    <property type="protein sequence ID" value="CAH9113348.1"/>
    <property type="molecule type" value="Genomic_DNA"/>
</dbReference>
<name>A0A9P0ZWT5_CUSEU</name>
<accession>A0A9P0ZWT5</accession>
<evidence type="ECO:0000313" key="7">
    <source>
        <dbReference type="EMBL" id="CAH9113348.1"/>
    </source>
</evidence>
<gene>
    <name evidence="7" type="ORF">CEURO_LOCUS19994</name>
</gene>
<dbReference type="FunFam" id="3.90.226.10:FF:000049">
    <property type="entry name" value="Enoyl-CoA delta isomerase 3"/>
    <property type="match status" value="1"/>
</dbReference>
<comment type="catalytic activity">
    <reaction evidence="2">
        <text>a (3E)-enoyl-CoA = a 4-saturated (2E)-enoyl-CoA</text>
        <dbReference type="Rhea" id="RHEA:45228"/>
        <dbReference type="ChEBI" id="CHEBI:58521"/>
        <dbReference type="ChEBI" id="CHEBI:85097"/>
        <dbReference type="EC" id="5.3.3.8"/>
    </reaction>
</comment>
<dbReference type="CDD" id="cd06558">
    <property type="entry name" value="crotonase-like"/>
    <property type="match status" value="1"/>
</dbReference>
<evidence type="ECO:0000313" key="8">
    <source>
        <dbReference type="Proteomes" id="UP001152484"/>
    </source>
</evidence>
<dbReference type="SUPFAM" id="SSF52096">
    <property type="entry name" value="ClpP/crotonase"/>
    <property type="match status" value="1"/>
</dbReference>
<dbReference type="GO" id="GO:0006635">
    <property type="term" value="P:fatty acid beta-oxidation"/>
    <property type="evidence" value="ECO:0007669"/>
    <property type="project" value="TreeGrafter"/>
</dbReference>
<dbReference type="EC" id="5.3.3.8" evidence="5"/>
<dbReference type="GO" id="GO:0005777">
    <property type="term" value="C:peroxisome"/>
    <property type="evidence" value="ECO:0007669"/>
    <property type="project" value="TreeGrafter"/>
</dbReference>
<evidence type="ECO:0000256" key="3">
    <source>
        <dbReference type="ARBA" id="ARBA00005005"/>
    </source>
</evidence>
<evidence type="ECO:0000256" key="2">
    <source>
        <dbReference type="ARBA" id="ARBA00000765"/>
    </source>
</evidence>
<dbReference type="OrthoDB" id="410701at2759"/>
<dbReference type="InterPro" id="IPR029045">
    <property type="entry name" value="ClpP/crotonase-like_dom_sf"/>
</dbReference>
<proteinExistence type="inferred from homology"/>
<sequence>MCSLEKRGSIFILTLTGNDEHRLHPTLIDSITSAVRRVRSESTGASALITTAHGKFFSNGYDLKWALQDVESRGKIMSSKLRLLVADLISLPMPTIAAVTGHASAAGFILALCHDYILMRRDRGVLYMSELDIGLKLSAWFFAVIRCKIGSPAARRSVALTAAKLNADMAVQNGIVDSVHNSAEETVRAALNLGEDLMRRNWDGKTYGDIRKTMFAEVLDSLGSDETVGDYGEKEAEKTISRL</sequence>
<comment type="pathway">
    <text evidence="3">Lipid metabolism; fatty acid beta-oxidation.</text>
</comment>
<protein>
    <recommendedName>
        <fullName evidence="5">Delta(3)-Delta(2)-enoyl-CoA isomerase</fullName>
        <ecNumber evidence="5">5.3.3.8</ecNumber>
    </recommendedName>
</protein>
<comment type="caution">
    <text evidence="7">The sequence shown here is derived from an EMBL/GenBank/DDBJ whole genome shotgun (WGS) entry which is preliminary data.</text>
</comment>
<dbReference type="AlphaFoldDB" id="A0A9P0ZWT5"/>
<dbReference type="GO" id="GO:0004165">
    <property type="term" value="F:delta(3)-delta(2)-enoyl-CoA isomerase activity"/>
    <property type="evidence" value="ECO:0007669"/>
    <property type="project" value="UniProtKB-EC"/>
</dbReference>
<dbReference type="PANTHER" id="PTHR11941">
    <property type="entry name" value="ENOYL-COA HYDRATASE-RELATED"/>
    <property type="match status" value="1"/>
</dbReference>
<keyword evidence="8" id="KW-1185">Reference proteome</keyword>
<evidence type="ECO:0000256" key="5">
    <source>
        <dbReference type="ARBA" id="ARBA00012064"/>
    </source>
</evidence>
<keyword evidence="6" id="KW-0443">Lipid metabolism</keyword>
<dbReference type="Pfam" id="PF00378">
    <property type="entry name" value="ECH_1"/>
    <property type="match status" value="1"/>
</dbReference>
<evidence type="ECO:0000256" key="6">
    <source>
        <dbReference type="ARBA" id="ARBA00023098"/>
    </source>
</evidence>
<dbReference type="PANTHER" id="PTHR11941:SF84">
    <property type="entry name" value="ENOYL-COA DELTA ISOMERASE 1, PEROXISOMAL"/>
    <property type="match status" value="1"/>
</dbReference>
<comment type="catalytic activity">
    <reaction evidence="1">
        <text>a (3Z)-enoyl-CoA = a 4-saturated (2E)-enoyl-CoA</text>
        <dbReference type="Rhea" id="RHEA:45900"/>
        <dbReference type="ChEBI" id="CHEBI:85097"/>
        <dbReference type="ChEBI" id="CHEBI:85489"/>
        <dbReference type="EC" id="5.3.3.8"/>
    </reaction>
</comment>
<comment type="similarity">
    <text evidence="4">Belongs to the enoyl-CoA hydratase/isomerase family.</text>
</comment>
<dbReference type="InterPro" id="IPR001753">
    <property type="entry name" value="Enoyl-CoA_hydra/iso"/>
</dbReference>
<dbReference type="Proteomes" id="UP001152484">
    <property type="component" value="Unassembled WGS sequence"/>
</dbReference>